<dbReference type="RefSeq" id="WP_092610996.1">
    <property type="nucleotide sequence ID" value="NZ_FNHU01000009.1"/>
</dbReference>
<dbReference type="InterPro" id="IPR050712">
    <property type="entry name" value="NAD(P)H-dep_reductase"/>
</dbReference>
<dbReference type="InterPro" id="IPR029039">
    <property type="entry name" value="Flavoprotein-like_sf"/>
</dbReference>
<reference evidence="2 3" key="1">
    <citation type="submission" date="2016-10" db="EMBL/GenBank/DDBJ databases">
        <authorList>
            <person name="de Groot N.N."/>
        </authorList>
    </citation>
    <scope>NUCLEOTIDE SEQUENCE [LARGE SCALE GENOMIC DNA]</scope>
    <source>
        <strain evidence="2 3">KPR-7B</strain>
    </source>
</reference>
<name>A0A1G9XDK8_9ACTO</name>
<evidence type="ECO:0000313" key="2">
    <source>
        <dbReference type="EMBL" id="SDM94556.1"/>
    </source>
</evidence>
<protein>
    <submittedName>
        <fullName evidence="2">NAD(P)H-dependent FMN reductase</fullName>
    </submittedName>
</protein>
<dbReference type="AlphaFoldDB" id="A0A1G9XDK8"/>
<dbReference type="Pfam" id="PF03358">
    <property type="entry name" value="FMN_red"/>
    <property type="match status" value="1"/>
</dbReference>
<sequence>MTNKPKIGIVLGSVREVRLGEQIAEWVLEHARARGDAHYSIIDVKSFDLPLFTSQLPPAMANKQYDDPRVQAWSEAIDSQDGFVFVTSEYDHGIPGAFKNATDHLFSEFQNKTVGFVGYSGDGAIRAVEQWRTVLGGWSVHTVHPAVQLMLYTDASADMSTFTPADLRDGELAATLDAVVASINARKA</sequence>
<evidence type="ECO:0000313" key="3">
    <source>
        <dbReference type="Proteomes" id="UP000199671"/>
    </source>
</evidence>
<dbReference type="OrthoDB" id="9812295at2"/>
<dbReference type="GO" id="GO:0005829">
    <property type="term" value="C:cytosol"/>
    <property type="evidence" value="ECO:0007669"/>
    <property type="project" value="TreeGrafter"/>
</dbReference>
<dbReference type="GO" id="GO:0010181">
    <property type="term" value="F:FMN binding"/>
    <property type="evidence" value="ECO:0007669"/>
    <property type="project" value="TreeGrafter"/>
</dbReference>
<feature type="domain" description="NADPH-dependent FMN reductase-like" evidence="1">
    <location>
        <begin position="5"/>
        <end position="145"/>
    </location>
</feature>
<proteinExistence type="predicted"/>
<dbReference type="SUPFAM" id="SSF52218">
    <property type="entry name" value="Flavoproteins"/>
    <property type="match status" value="1"/>
</dbReference>
<gene>
    <name evidence="2" type="ORF">SAMN04487766_10984</name>
</gene>
<dbReference type="PANTHER" id="PTHR30543">
    <property type="entry name" value="CHROMATE REDUCTASE"/>
    <property type="match status" value="1"/>
</dbReference>
<accession>A0A1G9XDK8</accession>
<dbReference type="Proteomes" id="UP000199671">
    <property type="component" value="Unassembled WGS sequence"/>
</dbReference>
<dbReference type="InterPro" id="IPR005025">
    <property type="entry name" value="FMN_Rdtase-like_dom"/>
</dbReference>
<dbReference type="Gene3D" id="3.40.50.360">
    <property type="match status" value="1"/>
</dbReference>
<dbReference type="GO" id="GO:0016491">
    <property type="term" value="F:oxidoreductase activity"/>
    <property type="evidence" value="ECO:0007669"/>
    <property type="project" value="InterPro"/>
</dbReference>
<dbReference type="PANTHER" id="PTHR30543:SF21">
    <property type="entry name" value="NAD(P)H-DEPENDENT FMN REDUCTASE LOT6"/>
    <property type="match status" value="1"/>
</dbReference>
<evidence type="ECO:0000259" key="1">
    <source>
        <dbReference type="Pfam" id="PF03358"/>
    </source>
</evidence>
<organism evidence="2 3">
    <name type="scientific">Actinomyces ruminicola</name>
    <dbReference type="NCBI Taxonomy" id="332524"/>
    <lineage>
        <taxon>Bacteria</taxon>
        <taxon>Bacillati</taxon>
        <taxon>Actinomycetota</taxon>
        <taxon>Actinomycetes</taxon>
        <taxon>Actinomycetales</taxon>
        <taxon>Actinomycetaceae</taxon>
        <taxon>Actinomyces</taxon>
    </lineage>
</organism>
<dbReference type="EMBL" id="FNHU01000009">
    <property type="protein sequence ID" value="SDM94556.1"/>
    <property type="molecule type" value="Genomic_DNA"/>
</dbReference>